<dbReference type="AlphaFoldDB" id="K4AJ20"/>
<organism evidence="21 22">
    <name type="scientific">Setaria italica</name>
    <name type="common">Foxtail millet</name>
    <name type="synonym">Panicum italicum</name>
    <dbReference type="NCBI Taxonomy" id="4555"/>
    <lineage>
        <taxon>Eukaryota</taxon>
        <taxon>Viridiplantae</taxon>
        <taxon>Streptophyta</taxon>
        <taxon>Embryophyta</taxon>
        <taxon>Tracheophyta</taxon>
        <taxon>Spermatophyta</taxon>
        <taxon>Magnoliopsida</taxon>
        <taxon>Liliopsida</taxon>
        <taxon>Poales</taxon>
        <taxon>Poaceae</taxon>
        <taxon>PACMAD clade</taxon>
        <taxon>Panicoideae</taxon>
        <taxon>Panicodae</taxon>
        <taxon>Paniceae</taxon>
        <taxon>Cenchrinae</taxon>
        <taxon>Setaria</taxon>
    </lineage>
</organism>
<evidence type="ECO:0000256" key="18">
    <source>
        <dbReference type="ARBA" id="ARBA00047899"/>
    </source>
</evidence>
<dbReference type="PROSITE" id="PS50011">
    <property type="entry name" value="PROTEIN_KINASE_DOM"/>
    <property type="match status" value="1"/>
</dbReference>
<evidence type="ECO:0000256" key="1">
    <source>
        <dbReference type="ARBA" id="ARBA00004162"/>
    </source>
</evidence>
<keyword evidence="10" id="KW-0677">Repeat</keyword>
<dbReference type="InterPro" id="IPR013210">
    <property type="entry name" value="LRR_N_plant-typ"/>
</dbReference>
<dbReference type="SUPFAM" id="SSF52047">
    <property type="entry name" value="RNI-like"/>
    <property type="match status" value="2"/>
</dbReference>
<dbReference type="InterPro" id="IPR008266">
    <property type="entry name" value="Tyr_kinase_AS"/>
</dbReference>
<name>K4AJ20_SETIT</name>
<dbReference type="Pfam" id="PF00560">
    <property type="entry name" value="LRR_1"/>
    <property type="match status" value="1"/>
</dbReference>
<dbReference type="InterPro" id="IPR055414">
    <property type="entry name" value="LRR_R13L4/SHOC2-like"/>
</dbReference>
<keyword evidence="12" id="KW-0418">Kinase</keyword>
<dbReference type="Gene3D" id="3.30.200.20">
    <property type="entry name" value="Phosphorylase Kinase, domain 1"/>
    <property type="match status" value="1"/>
</dbReference>
<evidence type="ECO:0000256" key="4">
    <source>
        <dbReference type="ARBA" id="ARBA00022527"/>
    </source>
</evidence>
<dbReference type="SMART" id="SM00369">
    <property type="entry name" value="LRR_TYP"/>
    <property type="match status" value="8"/>
</dbReference>
<reference evidence="21" key="2">
    <citation type="submission" date="2018-08" db="UniProtKB">
        <authorList>
            <consortium name="EnsemblPlants"/>
        </authorList>
    </citation>
    <scope>IDENTIFICATION</scope>
    <source>
        <strain evidence="21">Yugu1</strain>
    </source>
</reference>
<dbReference type="Pfam" id="PF23598">
    <property type="entry name" value="LRR_14"/>
    <property type="match status" value="2"/>
</dbReference>
<reference evidence="22" key="1">
    <citation type="journal article" date="2012" name="Nat. Biotechnol.">
        <title>Reference genome sequence of the model plant Setaria.</title>
        <authorList>
            <person name="Bennetzen J.L."/>
            <person name="Schmutz J."/>
            <person name="Wang H."/>
            <person name="Percifield R."/>
            <person name="Hawkins J."/>
            <person name="Pontaroli A.C."/>
            <person name="Estep M."/>
            <person name="Feng L."/>
            <person name="Vaughn J.N."/>
            <person name="Grimwood J."/>
            <person name="Jenkins J."/>
            <person name="Barry K."/>
            <person name="Lindquist E."/>
            <person name="Hellsten U."/>
            <person name="Deshpande S."/>
            <person name="Wang X."/>
            <person name="Wu X."/>
            <person name="Mitros T."/>
            <person name="Triplett J."/>
            <person name="Yang X."/>
            <person name="Ye C.Y."/>
            <person name="Mauro-Herrera M."/>
            <person name="Wang L."/>
            <person name="Li P."/>
            <person name="Sharma M."/>
            <person name="Sharma R."/>
            <person name="Ronald P.C."/>
            <person name="Panaud O."/>
            <person name="Kellogg E.A."/>
            <person name="Brutnell T.P."/>
            <person name="Doust A.N."/>
            <person name="Tuskan G.A."/>
            <person name="Rokhsar D."/>
            <person name="Devos K.M."/>
        </authorList>
    </citation>
    <scope>NUCLEOTIDE SEQUENCE [LARGE SCALE GENOMIC DNA]</scope>
    <source>
        <strain evidence="22">cv. Yugu1</strain>
    </source>
</reference>
<dbReference type="eggNOG" id="ENOG502QQYD">
    <property type="taxonomic scope" value="Eukaryota"/>
</dbReference>
<evidence type="ECO:0000256" key="8">
    <source>
        <dbReference type="ARBA" id="ARBA00022692"/>
    </source>
</evidence>
<dbReference type="InterPro" id="IPR001611">
    <property type="entry name" value="Leu-rich_rpt"/>
</dbReference>
<keyword evidence="7" id="KW-0808">Transferase</keyword>
<comment type="catalytic activity">
    <reaction evidence="19">
        <text>L-seryl-[protein] + ATP = O-phospho-L-seryl-[protein] + ADP + H(+)</text>
        <dbReference type="Rhea" id="RHEA:17989"/>
        <dbReference type="Rhea" id="RHEA-COMP:9863"/>
        <dbReference type="Rhea" id="RHEA-COMP:11604"/>
        <dbReference type="ChEBI" id="CHEBI:15378"/>
        <dbReference type="ChEBI" id="CHEBI:29999"/>
        <dbReference type="ChEBI" id="CHEBI:30616"/>
        <dbReference type="ChEBI" id="CHEBI:83421"/>
        <dbReference type="ChEBI" id="CHEBI:456216"/>
        <dbReference type="EC" id="2.7.11.1"/>
    </reaction>
</comment>
<keyword evidence="14" id="KW-1133">Transmembrane helix</keyword>
<dbReference type="EMBL" id="AGNK02005772">
    <property type="status" value="NOT_ANNOTATED_CDS"/>
    <property type="molecule type" value="Genomic_DNA"/>
</dbReference>
<dbReference type="GO" id="GO:0004674">
    <property type="term" value="F:protein serine/threonine kinase activity"/>
    <property type="evidence" value="ECO:0007669"/>
    <property type="project" value="UniProtKB-KW"/>
</dbReference>
<evidence type="ECO:0000256" key="6">
    <source>
        <dbReference type="ARBA" id="ARBA00022614"/>
    </source>
</evidence>
<evidence type="ECO:0000256" key="10">
    <source>
        <dbReference type="ARBA" id="ARBA00022737"/>
    </source>
</evidence>
<dbReference type="Pfam" id="PF00069">
    <property type="entry name" value="Pkinase"/>
    <property type="match status" value="1"/>
</dbReference>
<dbReference type="PRINTS" id="PR00019">
    <property type="entry name" value="LEURICHRPT"/>
</dbReference>
<evidence type="ECO:0000259" key="20">
    <source>
        <dbReference type="PROSITE" id="PS50011"/>
    </source>
</evidence>
<dbReference type="FunFam" id="3.80.10.10:FF:000177">
    <property type="entry name" value="Leucine-rich repeat receptor-like serine/threonine-protein kinase At1g17230"/>
    <property type="match status" value="1"/>
</dbReference>
<dbReference type="HOGENOM" id="CLU_000288_22_1_1"/>
<feature type="domain" description="Protein kinase" evidence="20">
    <location>
        <begin position="711"/>
        <end position="959"/>
    </location>
</feature>
<evidence type="ECO:0000256" key="2">
    <source>
        <dbReference type="ARBA" id="ARBA00004479"/>
    </source>
</evidence>
<dbReference type="GO" id="GO:0005886">
    <property type="term" value="C:plasma membrane"/>
    <property type="evidence" value="ECO:0007669"/>
    <property type="project" value="UniProtKB-SubCell"/>
</dbReference>
<keyword evidence="16" id="KW-0675">Receptor</keyword>
<keyword evidence="9" id="KW-0732">Signal</keyword>
<dbReference type="PROSITE" id="PS51450">
    <property type="entry name" value="LRR"/>
    <property type="match status" value="1"/>
</dbReference>
<dbReference type="OMA" id="RIHIMID"/>
<sequence length="959" mass="105516">APYLCNHNLPTNLLQIILITVYPYNINDYTLSLLVHLMPSLPSSTCGAPCRHLLEVKKMALLHWKSILPKSPFQMSPWQHNNSPCNWTGIVCRSAVHHGKHKSWMVTNISLPGSDTNGQLGDLNFSALPYLTYINLYNNSLHGSIPANIISLSTLSYLNLTSNCLTGQIPHEIGSLQSLTTLDLSFNNLTGHIPASIGNLTVLTTLLIHYNMVVGPIPKELGSLNVLSKLGQRENQIKGPIPLELGNLTTLNTLLLYKNQITGSIPSELGNLLNLQIMDMSQNQISNSIPASLGNLTKIERLALHENRITNSIPKEIGNLLSGSLPTEFENLTGLVGLALSFNSLSGYLPTNICICGSLKFLHASSNMFDGPIPVSLKTCTTLVQLSLFNNKLTGDISQHFGVYPQLELISLVSNRLSGHISPNWGECRQLEVLHIAKNMIMGQIPPALSKLSNLRELKLYSNHLSGEIPQEIGQLRNLYSLNLSRNEISGSIPSLVSKLSNLVYLDLSGNSLSGSIPNELGDCITLQSLKINNNNLTGNLPAAIGNLASLQIMLDVSNHKLSGGLPLQLEKLDMLEYLLSHNMFSGSIPPSLTSLGSLSTFDVSYNNLEGSIPAGRLLQNASVNWFLHNKGLCGNLSGLQPCYSTQLSGRQKRKLLSLVLPVALVVCSTIIATIVILEEGAITHERDMFSVWNFDGKLAFDDIIRATENFNDKYVIGMGGCGKVYKALLQDGQLVAVKKLHQTEESIVKLYGFCSHPTYNFLVYENDELAKELDWEKRSTLVKDVAQAVSYLHHDCNQPIIHRDITINNILLDSTFKAYVSDFGTARILKSDSSNWSVLAGTYGYIVPVIPNSSFMFRCRAIIHICRDRECDVYSFGVVMLEVVMGDHPKDFLHHIASSREQHRLLNEIIDHRPLAPTSTTKRNSSPHEGGIFMLASFPTSETNNARGISDTYPSSVF</sequence>
<proteinExistence type="predicted"/>
<dbReference type="Gene3D" id="1.10.510.10">
    <property type="entry name" value="Transferase(Phosphotransferase) domain 1"/>
    <property type="match status" value="1"/>
</dbReference>
<dbReference type="Gene3D" id="3.80.10.10">
    <property type="entry name" value="Ribonuclease Inhibitor"/>
    <property type="match status" value="3"/>
</dbReference>
<keyword evidence="8" id="KW-0812">Transmembrane</keyword>
<dbReference type="EC" id="2.7.11.1" evidence="3"/>
<keyword evidence="15" id="KW-0472">Membrane</keyword>
<dbReference type="FunFam" id="3.80.10.10:FF:000400">
    <property type="entry name" value="Nuclear pore complex protein NUP107"/>
    <property type="match status" value="1"/>
</dbReference>
<accession>K4AJ20</accession>
<keyword evidence="22" id="KW-1185">Reference proteome</keyword>
<dbReference type="Pfam" id="PF08263">
    <property type="entry name" value="LRRNT_2"/>
    <property type="match status" value="1"/>
</dbReference>
<dbReference type="Gramene" id="KQK89594">
    <property type="protein sequence ID" value="KQK89594"/>
    <property type="gene ID" value="SETIT_038884mg"/>
</dbReference>
<evidence type="ECO:0000256" key="11">
    <source>
        <dbReference type="ARBA" id="ARBA00022741"/>
    </source>
</evidence>
<evidence type="ECO:0000256" key="3">
    <source>
        <dbReference type="ARBA" id="ARBA00012513"/>
    </source>
</evidence>
<keyword evidence="13" id="KW-0067">ATP-binding</keyword>
<evidence type="ECO:0000256" key="5">
    <source>
        <dbReference type="ARBA" id="ARBA00022553"/>
    </source>
</evidence>
<dbReference type="PROSITE" id="PS00109">
    <property type="entry name" value="PROTEIN_KINASE_TYR"/>
    <property type="match status" value="1"/>
</dbReference>
<keyword evidence="11" id="KW-0547">Nucleotide-binding</keyword>
<dbReference type="InterPro" id="IPR003591">
    <property type="entry name" value="Leu-rich_rpt_typical-subtyp"/>
</dbReference>
<dbReference type="InterPro" id="IPR011009">
    <property type="entry name" value="Kinase-like_dom_sf"/>
</dbReference>
<keyword evidence="17" id="KW-0325">Glycoprotein</keyword>
<evidence type="ECO:0000256" key="12">
    <source>
        <dbReference type="ARBA" id="ARBA00022777"/>
    </source>
</evidence>
<evidence type="ECO:0000256" key="9">
    <source>
        <dbReference type="ARBA" id="ARBA00022729"/>
    </source>
</evidence>
<dbReference type="EnsemblPlants" id="KQK89594">
    <property type="protein sequence ID" value="KQK89594"/>
    <property type="gene ID" value="SETIT_038884mg"/>
</dbReference>
<evidence type="ECO:0000256" key="13">
    <source>
        <dbReference type="ARBA" id="ARBA00022840"/>
    </source>
</evidence>
<dbReference type="PANTHER" id="PTHR27000:SF775">
    <property type="entry name" value="PLANT INTRACELLULAR RAS-GROUP-RELATED LRR PROTEIN 3"/>
    <property type="match status" value="1"/>
</dbReference>
<keyword evidence="4" id="KW-0723">Serine/threonine-protein kinase</keyword>
<dbReference type="Proteomes" id="UP000004995">
    <property type="component" value="Unassembled WGS sequence"/>
</dbReference>
<dbReference type="InterPro" id="IPR000719">
    <property type="entry name" value="Prot_kinase_dom"/>
</dbReference>
<comment type="subcellular location">
    <subcellularLocation>
        <location evidence="1">Cell membrane</location>
        <topology evidence="1">Single-pass membrane protein</topology>
    </subcellularLocation>
    <subcellularLocation>
        <location evidence="2">Membrane</location>
        <topology evidence="2">Single-pass type I membrane protein</topology>
    </subcellularLocation>
</comment>
<keyword evidence="5" id="KW-0597">Phosphoprotein</keyword>
<evidence type="ECO:0000313" key="21">
    <source>
        <dbReference type="EnsemblPlants" id="KQK89594"/>
    </source>
</evidence>
<evidence type="ECO:0000256" key="7">
    <source>
        <dbReference type="ARBA" id="ARBA00022679"/>
    </source>
</evidence>
<evidence type="ECO:0000256" key="15">
    <source>
        <dbReference type="ARBA" id="ARBA00023136"/>
    </source>
</evidence>
<protein>
    <recommendedName>
        <fullName evidence="3">non-specific serine/threonine protein kinase</fullName>
        <ecNumber evidence="3">2.7.11.1</ecNumber>
    </recommendedName>
</protein>
<dbReference type="STRING" id="4555.K4AJ20"/>
<dbReference type="GO" id="GO:0005524">
    <property type="term" value="F:ATP binding"/>
    <property type="evidence" value="ECO:0007669"/>
    <property type="project" value="UniProtKB-KW"/>
</dbReference>
<dbReference type="GO" id="GO:0004672">
    <property type="term" value="F:protein kinase activity"/>
    <property type="evidence" value="ECO:0000318"/>
    <property type="project" value="GO_Central"/>
</dbReference>
<keyword evidence="6" id="KW-0433">Leucine-rich repeat</keyword>
<dbReference type="InParanoid" id="K4AJ20"/>
<dbReference type="InterPro" id="IPR032675">
    <property type="entry name" value="LRR_dom_sf"/>
</dbReference>
<evidence type="ECO:0000256" key="19">
    <source>
        <dbReference type="ARBA" id="ARBA00048679"/>
    </source>
</evidence>
<evidence type="ECO:0000256" key="16">
    <source>
        <dbReference type="ARBA" id="ARBA00023170"/>
    </source>
</evidence>
<comment type="catalytic activity">
    <reaction evidence="18">
        <text>L-threonyl-[protein] + ATP = O-phospho-L-threonyl-[protein] + ADP + H(+)</text>
        <dbReference type="Rhea" id="RHEA:46608"/>
        <dbReference type="Rhea" id="RHEA-COMP:11060"/>
        <dbReference type="Rhea" id="RHEA-COMP:11605"/>
        <dbReference type="ChEBI" id="CHEBI:15378"/>
        <dbReference type="ChEBI" id="CHEBI:30013"/>
        <dbReference type="ChEBI" id="CHEBI:30616"/>
        <dbReference type="ChEBI" id="CHEBI:61977"/>
        <dbReference type="ChEBI" id="CHEBI:456216"/>
        <dbReference type="EC" id="2.7.11.1"/>
    </reaction>
</comment>
<evidence type="ECO:0000256" key="17">
    <source>
        <dbReference type="ARBA" id="ARBA00023180"/>
    </source>
</evidence>
<dbReference type="SUPFAM" id="SSF56112">
    <property type="entry name" value="Protein kinase-like (PK-like)"/>
    <property type="match status" value="1"/>
</dbReference>
<evidence type="ECO:0000256" key="14">
    <source>
        <dbReference type="ARBA" id="ARBA00022989"/>
    </source>
</evidence>
<evidence type="ECO:0000313" key="22">
    <source>
        <dbReference type="Proteomes" id="UP000004995"/>
    </source>
</evidence>
<dbReference type="PANTHER" id="PTHR27000">
    <property type="entry name" value="LEUCINE-RICH REPEAT RECEPTOR-LIKE PROTEIN KINASE FAMILY PROTEIN-RELATED"/>
    <property type="match status" value="1"/>
</dbReference>
<dbReference type="FunFam" id="3.80.10.10:FF:000041">
    <property type="entry name" value="LRR receptor-like serine/threonine-protein kinase ERECTA"/>
    <property type="match status" value="1"/>
</dbReference>